<gene>
    <name evidence="3" type="ORF">AMEX_G5779</name>
</gene>
<keyword evidence="1" id="KW-0479">Metal-binding</keyword>
<reference evidence="3 4" key="1">
    <citation type="submission" date="2021-07" db="EMBL/GenBank/DDBJ databases">
        <authorList>
            <person name="Imarazene B."/>
            <person name="Zahm M."/>
            <person name="Klopp C."/>
            <person name="Cabau C."/>
            <person name="Beille S."/>
            <person name="Jouanno E."/>
            <person name="Castinel A."/>
            <person name="Lluch J."/>
            <person name="Gil L."/>
            <person name="Kuchtly C."/>
            <person name="Lopez Roques C."/>
            <person name="Donnadieu C."/>
            <person name="Parrinello H."/>
            <person name="Journot L."/>
            <person name="Du K."/>
            <person name="Schartl M."/>
            <person name="Retaux S."/>
            <person name="Guiguen Y."/>
        </authorList>
    </citation>
    <scope>NUCLEOTIDE SEQUENCE [LARGE SCALE GENOMIC DNA]</scope>
    <source>
        <strain evidence="3">Pach_M1</strain>
        <tissue evidence="3">Testis</tissue>
    </source>
</reference>
<keyword evidence="1" id="KW-0862">Zinc</keyword>
<evidence type="ECO:0000313" key="3">
    <source>
        <dbReference type="EMBL" id="KAG9277997.1"/>
    </source>
</evidence>
<dbReference type="AlphaFoldDB" id="A0A8T2M4K8"/>
<dbReference type="Gene3D" id="3.30.160.60">
    <property type="entry name" value="Classic Zinc Finger"/>
    <property type="match status" value="2"/>
</dbReference>
<keyword evidence="1" id="KW-0863">Zinc-finger</keyword>
<evidence type="ECO:0000313" key="4">
    <source>
        <dbReference type="Proteomes" id="UP000752171"/>
    </source>
</evidence>
<feature type="domain" description="C2H2-type" evidence="2">
    <location>
        <begin position="107"/>
        <end position="137"/>
    </location>
</feature>
<evidence type="ECO:0000259" key="2">
    <source>
        <dbReference type="PROSITE" id="PS50157"/>
    </source>
</evidence>
<dbReference type="SMART" id="SM00355">
    <property type="entry name" value="ZnF_C2H2"/>
    <property type="match status" value="4"/>
</dbReference>
<dbReference type="PANTHER" id="PTHR31912">
    <property type="entry name" value="IP13529P"/>
    <property type="match status" value="1"/>
</dbReference>
<accession>A0A8T2M4K8</accession>
<comment type="caution">
    <text evidence="3">The sequence shown here is derived from an EMBL/GenBank/DDBJ whole genome shotgun (WGS) entry which is preliminary data.</text>
</comment>
<name>A0A8T2M4K8_ASTMX</name>
<sequence length="878" mass="99935">MYHCKVCNYESNAVVGFTQHMKLHSNSPNCPFACGVSECSRVFRKFAAFKSHLYRDHKSYQRSLRSSAYENIHRTLICQIEFCQSTFTNLKEFVNHLKSHIQEGRKIKCPFRGCEKEFGVKSTFSSHISRTHRNSSSEHVHETFFDNPHQNMGQSSCTETEIVEELGPEEALDTELFLKNLSLFYLKLQAKLLLPASVIQTIIEEFQDIYDLAQSDVFSKLKQKLSVLGVSNTTITNVIEELKKEDVFRQGNCILRTDQRRKTVFKTAFNYVEPQPLYLGANDSGKECFAQYVPVKETLGALFESDSFKKQYAESHSRLSTNNNVLEDIWDGQNATDNALFKSDTPSLALILYQDAFEVVNPLGSGRKKHKVLAVYLTLGNILPHNRSNIDHMQLVLLCREQDIKYFGQEKVFSLLIKDLQDLEDSGIVLRNGSVVRGAVCAIAGDNLGSHSIGGFLENFSRSTFFCRFCDIDRQTFESSPLKTCSARTKLSHQQHVEELAACSTDSVGGIKFDSVFNQLHYFHVCQPGLPPCLGHDLFEGIVSYDLALCINYLVNQEKHFTYAELNQSISQFKYLGNEANDKPPEISPGSEKLSGHAVQNWCLLRLVPLLIGDRIKNPLESRVWQLILLLREVVGYVCAPKITVDQVAYLNVLIEEYIQSRVELFPAHTLKPKHHYLSHYPELILKFGPLIRLWTLRFESKHTFFKQCARKLHNFKNLCATLAERHQLFQAYLGAGCLFPPTIQVERGTEFYVGDYNEKIKAATAGLNFTQGTTVATNEVTVRGTKYKKGMYVVLGQDEEGLHMGGIKLILIHQNLVYFVVGMQQAVDMVDLGVHSLTDTDQESNYTCVKQDDLLDYYPLAEYKWRGTSMIIFHHSF</sequence>
<dbReference type="Proteomes" id="UP000752171">
    <property type="component" value="Unassembled WGS sequence"/>
</dbReference>
<feature type="domain" description="C2H2-type" evidence="2">
    <location>
        <begin position="32"/>
        <end position="62"/>
    </location>
</feature>
<dbReference type="PROSITE" id="PS00028">
    <property type="entry name" value="ZINC_FINGER_C2H2_1"/>
    <property type="match status" value="3"/>
</dbReference>
<organism evidence="3 4">
    <name type="scientific">Astyanax mexicanus</name>
    <name type="common">Blind cave fish</name>
    <name type="synonym">Astyanax fasciatus mexicanus</name>
    <dbReference type="NCBI Taxonomy" id="7994"/>
    <lineage>
        <taxon>Eukaryota</taxon>
        <taxon>Metazoa</taxon>
        <taxon>Chordata</taxon>
        <taxon>Craniata</taxon>
        <taxon>Vertebrata</taxon>
        <taxon>Euteleostomi</taxon>
        <taxon>Actinopterygii</taxon>
        <taxon>Neopterygii</taxon>
        <taxon>Teleostei</taxon>
        <taxon>Ostariophysi</taxon>
        <taxon>Characiformes</taxon>
        <taxon>Characoidei</taxon>
        <taxon>Acestrorhamphidae</taxon>
        <taxon>Acestrorhamphinae</taxon>
        <taxon>Astyanax</taxon>
    </lineage>
</organism>
<protein>
    <recommendedName>
        <fullName evidence="2">C2H2-type domain-containing protein</fullName>
    </recommendedName>
</protein>
<evidence type="ECO:0000256" key="1">
    <source>
        <dbReference type="PROSITE-ProRule" id="PRU00042"/>
    </source>
</evidence>
<dbReference type="GO" id="GO:0008270">
    <property type="term" value="F:zinc ion binding"/>
    <property type="evidence" value="ECO:0007669"/>
    <property type="project" value="UniProtKB-KW"/>
</dbReference>
<dbReference type="PANTHER" id="PTHR31912:SF35">
    <property type="entry name" value="C2H2-TYPE DOMAIN-CONTAINING PROTEIN"/>
    <property type="match status" value="1"/>
</dbReference>
<dbReference type="EMBL" id="JAICCE010000004">
    <property type="protein sequence ID" value="KAG9277997.1"/>
    <property type="molecule type" value="Genomic_DNA"/>
</dbReference>
<proteinExistence type="predicted"/>
<dbReference type="InterPro" id="IPR013087">
    <property type="entry name" value="Znf_C2H2_type"/>
</dbReference>
<dbReference type="PROSITE" id="PS50157">
    <property type="entry name" value="ZINC_FINGER_C2H2_2"/>
    <property type="match status" value="2"/>
</dbReference>